<dbReference type="Pfam" id="PF23572">
    <property type="entry name" value="GH3_C"/>
    <property type="match status" value="1"/>
</dbReference>
<protein>
    <submittedName>
        <fullName evidence="3">GH3 auxin-responsive promoter family protein</fullName>
    </submittedName>
</protein>
<evidence type="ECO:0000313" key="3">
    <source>
        <dbReference type="EMBL" id="TMR01574.1"/>
    </source>
</evidence>
<dbReference type="OrthoDB" id="614636at2"/>
<accession>A0A5C4JDC3</accession>
<keyword evidence="4" id="KW-1185">Reference proteome</keyword>
<dbReference type="GO" id="GO:0005737">
    <property type="term" value="C:cytoplasm"/>
    <property type="evidence" value="ECO:0007669"/>
    <property type="project" value="TreeGrafter"/>
</dbReference>
<dbReference type="Pfam" id="PF03321">
    <property type="entry name" value="GH3"/>
    <property type="match status" value="1"/>
</dbReference>
<dbReference type="AlphaFoldDB" id="A0A5C4JDC3"/>
<gene>
    <name evidence="3" type="ORF">ETD83_14455</name>
</gene>
<proteinExistence type="predicted"/>
<reference evidence="3 4" key="1">
    <citation type="submission" date="2019-05" db="EMBL/GenBank/DDBJ databases">
        <title>Draft genome sequence of Actinomadura sp. 14C53.</title>
        <authorList>
            <person name="Saricaoglu S."/>
            <person name="Isik K."/>
        </authorList>
    </citation>
    <scope>NUCLEOTIDE SEQUENCE [LARGE SCALE GENOMIC DNA]</scope>
    <source>
        <strain evidence="3 4">14C53</strain>
    </source>
</reference>
<dbReference type="InterPro" id="IPR004993">
    <property type="entry name" value="GH3"/>
</dbReference>
<evidence type="ECO:0000259" key="1">
    <source>
        <dbReference type="Pfam" id="PF23571"/>
    </source>
</evidence>
<dbReference type="InterPro" id="IPR055378">
    <property type="entry name" value="GH3_C"/>
</dbReference>
<organism evidence="3 4">
    <name type="scientific">Actinomadura soli</name>
    <dbReference type="NCBI Taxonomy" id="2508997"/>
    <lineage>
        <taxon>Bacteria</taxon>
        <taxon>Bacillati</taxon>
        <taxon>Actinomycetota</taxon>
        <taxon>Actinomycetes</taxon>
        <taxon>Streptosporangiales</taxon>
        <taxon>Thermomonosporaceae</taxon>
        <taxon>Actinomadura</taxon>
    </lineage>
</organism>
<dbReference type="Pfam" id="PF23571">
    <property type="entry name" value="GH3_M"/>
    <property type="match status" value="1"/>
</dbReference>
<sequence length="579" mass="64136">MNPSRFQPFQERDVHVQTSHAKHAAPGTPSDLRAAFRRRARDELARLREALADPEAVQSTVLAAAVEANRDSAFGRSHGFSAVTSVDDYRAAVPIRVHEEFAPWLDRVIDGESGVLSCEDPVVYFSSSGTTGVEKRIPVTVTYLKRSFLPFYFSALATAVERYPGMTAADDSVLNLWQDPFSRTGCTEGGQPHIGASQIDFGRIGEDVATGLGNRAPWGRLPERFDESDPWERTYLRLRLAAEHDIRAVVAVNPAIAAALPYQLGLWWQRIVKEVRDGTLGGTPFREPAPDRARMIEQAARRFGVPRPCDLWPRLDAVLAWTCYTARLYLPRVAHRYGPRVRVLPAPLGSCEGPLAAPVDRHLTAGALATPSCFYEFVPAEEDIRGDAGTVLAHEVEQGRDYHVVLSHIGGLYRCATRDIVRVAGFVGRTPRIEYCGRDGTLSAAGERLREHEALRAVSAAVTDTGLEVGNLAWRLDPAKAGAPSHQAAVAFHGRITGVERQVFTRVLDARLAEESAGYRRAREQGALDPLSVVPVKPELFLRDWRRRVEAGERPPRVKDRVFRSDSSIWARPDEEQPR</sequence>
<comment type="caution">
    <text evidence="3">The sequence shown here is derived from an EMBL/GenBank/DDBJ whole genome shotgun (WGS) entry which is preliminary data.</text>
</comment>
<dbReference type="Proteomes" id="UP000309174">
    <property type="component" value="Unassembled WGS sequence"/>
</dbReference>
<dbReference type="EMBL" id="VCKW01000062">
    <property type="protein sequence ID" value="TMR01574.1"/>
    <property type="molecule type" value="Genomic_DNA"/>
</dbReference>
<evidence type="ECO:0000259" key="2">
    <source>
        <dbReference type="Pfam" id="PF23572"/>
    </source>
</evidence>
<feature type="domain" description="GH3 C-terminal" evidence="2">
    <location>
        <begin position="454"/>
        <end position="553"/>
    </location>
</feature>
<feature type="domain" description="GH3 middle" evidence="1">
    <location>
        <begin position="369"/>
        <end position="438"/>
    </location>
</feature>
<dbReference type="PANTHER" id="PTHR31901:SF9">
    <property type="entry name" value="GH3 DOMAIN-CONTAINING PROTEIN"/>
    <property type="match status" value="1"/>
</dbReference>
<dbReference type="GO" id="GO:0016881">
    <property type="term" value="F:acid-amino acid ligase activity"/>
    <property type="evidence" value="ECO:0007669"/>
    <property type="project" value="TreeGrafter"/>
</dbReference>
<evidence type="ECO:0000313" key="4">
    <source>
        <dbReference type="Proteomes" id="UP000309174"/>
    </source>
</evidence>
<name>A0A5C4JDC3_9ACTN</name>
<dbReference type="InterPro" id="IPR055377">
    <property type="entry name" value="GH3_M"/>
</dbReference>
<dbReference type="PANTHER" id="PTHR31901">
    <property type="entry name" value="GH3 DOMAIN-CONTAINING PROTEIN"/>
    <property type="match status" value="1"/>
</dbReference>